<dbReference type="CDD" id="cd08645">
    <property type="entry name" value="FMT_core_GART"/>
    <property type="match status" value="1"/>
</dbReference>
<keyword evidence="8" id="KW-1185">Reference proteome</keyword>
<feature type="region of interest" description="Disordered" evidence="5">
    <location>
        <begin position="198"/>
        <end position="230"/>
    </location>
</feature>
<comment type="caution">
    <text evidence="7">The sequence shown here is derived from an EMBL/GenBank/DDBJ whole genome shotgun (WGS) entry which is preliminary data.</text>
</comment>
<evidence type="ECO:0000256" key="2">
    <source>
        <dbReference type="ARBA" id="ARBA00022679"/>
    </source>
</evidence>
<evidence type="ECO:0000256" key="5">
    <source>
        <dbReference type="SAM" id="MobiDB-lite"/>
    </source>
</evidence>
<protein>
    <recommendedName>
        <fullName evidence="4">Phosphoribosylglycinamide formyltransferase</fullName>
        <ecNumber evidence="4">2.1.2.2</ecNumber>
    </recommendedName>
</protein>
<dbReference type="InterPro" id="IPR004607">
    <property type="entry name" value="GART"/>
</dbReference>
<dbReference type="NCBIfam" id="TIGR00639">
    <property type="entry name" value="PurN"/>
    <property type="match status" value="1"/>
</dbReference>
<dbReference type="Proteomes" id="UP000317421">
    <property type="component" value="Unassembled WGS sequence"/>
</dbReference>
<gene>
    <name evidence="7" type="primary">purN</name>
    <name evidence="7" type="ORF">Pla108_30130</name>
</gene>
<feature type="domain" description="Formyl transferase N-terminal" evidence="6">
    <location>
        <begin position="2"/>
        <end position="180"/>
    </location>
</feature>
<dbReference type="GO" id="GO:0005829">
    <property type="term" value="C:cytosol"/>
    <property type="evidence" value="ECO:0007669"/>
    <property type="project" value="TreeGrafter"/>
</dbReference>
<dbReference type="PANTHER" id="PTHR43369:SF2">
    <property type="entry name" value="PHOSPHORIBOSYLGLYCINAMIDE FORMYLTRANSFERASE"/>
    <property type="match status" value="1"/>
</dbReference>
<dbReference type="Pfam" id="PF00551">
    <property type="entry name" value="Formyl_trans_N"/>
    <property type="match status" value="1"/>
</dbReference>
<dbReference type="EC" id="2.1.2.2" evidence="4"/>
<proteinExistence type="predicted"/>
<name>A0A5C6A929_9BACT</name>
<dbReference type="AlphaFoldDB" id="A0A5C6A929"/>
<evidence type="ECO:0000256" key="4">
    <source>
        <dbReference type="NCBIfam" id="TIGR00639"/>
    </source>
</evidence>
<keyword evidence="3" id="KW-0658">Purine biosynthesis</keyword>
<evidence type="ECO:0000259" key="6">
    <source>
        <dbReference type="Pfam" id="PF00551"/>
    </source>
</evidence>
<dbReference type="SUPFAM" id="SSF53328">
    <property type="entry name" value="Formyltransferase"/>
    <property type="match status" value="1"/>
</dbReference>
<evidence type="ECO:0000313" key="8">
    <source>
        <dbReference type="Proteomes" id="UP000317421"/>
    </source>
</evidence>
<organism evidence="7 8">
    <name type="scientific">Botrimarina colliarenosi</name>
    <dbReference type="NCBI Taxonomy" id="2528001"/>
    <lineage>
        <taxon>Bacteria</taxon>
        <taxon>Pseudomonadati</taxon>
        <taxon>Planctomycetota</taxon>
        <taxon>Planctomycetia</taxon>
        <taxon>Pirellulales</taxon>
        <taxon>Lacipirellulaceae</taxon>
        <taxon>Botrimarina</taxon>
    </lineage>
</organism>
<dbReference type="GO" id="GO:0004644">
    <property type="term" value="F:phosphoribosylglycinamide formyltransferase activity"/>
    <property type="evidence" value="ECO:0007669"/>
    <property type="project" value="UniProtKB-UniRule"/>
</dbReference>
<evidence type="ECO:0000313" key="7">
    <source>
        <dbReference type="EMBL" id="TWT95936.1"/>
    </source>
</evidence>
<dbReference type="Gene3D" id="3.40.50.170">
    <property type="entry name" value="Formyl transferase, N-terminal domain"/>
    <property type="match status" value="1"/>
</dbReference>
<keyword evidence="2 7" id="KW-0808">Transferase</keyword>
<accession>A0A5C6A929</accession>
<evidence type="ECO:0000256" key="3">
    <source>
        <dbReference type="ARBA" id="ARBA00022755"/>
    </source>
</evidence>
<dbReference type="GO" id="GO:0006189">
    <property type="term" value="P:'de novo' IMP biosynthetic process"/>
    <property type="evidence" value="ECO:0007669"/>
    <property type="project" value="InterPro"/>
</dbReference>
<dbReference type="EMBL" id="SJPR01000004">
    <property type="protein sequence ID" value="TWT95936.1"/>
    <property type="molecule type" value="Genomic_DNA"/>
</dbReference>
<sequence length="230" mass="24698">MLISGSGRTLKNFLELVEADQLPVEIALVIASSATAGGLAHAEAAGIPTSVVNRGEYATDELFGAAVFSRCRTAEVELVVMAGWLKLCPVPDDYSGRVVNIHPSLLPAFGGHGMYGDRVHAAVLERGCKVTGVTVHFVDNEYDAGPIIWQTPVPVFEDDTPHALAARVFEAEKEAYPHVLRMLAAGRVTLDEGRVRIGKPKRTARGPSGSAEQKAEQKVSWIKARRTASE</sequence>
<dbReference type="InterPro" id="IPR002376">
    <property type="entry name" value="Formyl_transf_N"/>
</dbReference>
<comment type="pathway">
    <text evidence="1">Purine metabolism; IMP biosynthesis via de novo pathway; N(2)-formyl-N(1)-(5-phospho-D-ribosyl)glycinamide from N(1)-(5-phospho-D-ribosyl)glycinamide (10-formyl THF route): step 1/1.</text>
</comment>
<dbReference type="InterPro" id="IPR036477">
    <property type="entry name" value="Formyl_transf_N_sf"/>
</dbReference>
<dbReference type="PANTHER" id="PTHR43369">
    <property type="entry name" value="PHOSPHORIBOSYLGLYCINAMIDE FORMYLTRANSFERASE"/>
    <property type="match status" value="1"/>
</dbReference>
<reference evidence="7 8" key="1">
    <citation type="submission" date="2019-02" db="EMBL/GenBank/DDBJ databases">
        <title>Deep-cultivation of Planctomycetes and their phenomic and genomic characterization uncovers novel biology.</title>
        <authorList>
            <person name="Wiegand S."/>
            <person name="Jogler M."/>
            <person name="Boedeker C."/>
            <person name="Pinto D."/>
            <person name="Vollmers J."/>
            <person name="Rivas-Marin E."/>
            <person name="Kohn T."/>
            <person name="Peeters S.H."/>
            <person name="Heuer A."/>
            <person name="Rast P."/>
            <person name="Oberbeckmann S."/>
            <person name="Bunk B."/>
            <person name="Jeske O."/>
            <person name="Meyerdierks A."/>
            <person name="Storesund J.E."/>
            <person name="Kallscheuer N."/>
            <person name="Luecker S."/>
            <person name="Lage O.M."/>
            <person name="Pohl T."/>
            <person name="Merkel B.J."/>
            <person name="Hornburger P."/>
            <person name="Mueller R.-W."/>
            <person name="Bruemmer F."/>
            <person name="Labrenz M."/>
            <person name="Spormann A.M."/>
            <person name="Op Den Camp H."/>
            <person name="Overmann J."/>
            <person name="Amann R."/>
            <person name="Jetten M.S.M."/>
            <person name="Mascher T."/>
            <person name="Medema M.H."/>
            <person name="Devos D.P."/>
            <person name="Kaster A.-K."/>
            <person name="Ovreas L."/>
            <person name="Rohde M."/>
            <person name="Galperin M.Y."/>
            <person name="Jogler C."/>
        </authorList>
    </citation>
    <scope>NUCLEOTIDE SEQUENCE [LARGE SCALE GENOMIC DNA]</scope>
    <source>
        <strain evidence="7 8">Pla108</strain>
    </source>
</reference>
<evidence type="ECO:0000256" key="1">
    <source>
        <dbReference type="ARBA" id="ARBA00005054"/>
    </source>
</evidence>